<dbReference type="EMBL" id="BART01019630">
    <property type="protein sequence ID" value="GAG94266.1"/>
    <property type="molecule type" value="Genomic_DNA"/>
</dbReference>
<reference evidence="1" key="1">
    <citation type="journal article" date="2014" name="Front. Microbiol.">
        <title>High frequency of phylogenetically diverse reductive dehalogenase-homologous genes in deep subseafloor sedimentary metagenomes.</title>
        <authorList>
            <person name="Kawai M."/>
            <person name="Futagami T."/>
            <person name="Toyoda A."/>
            <person name="Takaki Y."/>
            <person name="Nishi S."/>
            <person name="Hori S."/>
            <person name="Arai W."/>
            <person name="Tsubouchi T."/>
            <person name="Morono Y."/>
            <person name="Uchiyama I."/>
            <person name="Ito T."/>
            <person name="Fujiyama A."/>
            <person name="Inagaki F."/>
            <person name="Takami H."/>
        </authorList>
    </citation>
    <scope>NUCLEOTIDE SEQUENCE</scope>
    <source>
        <strain evidence="1">Expedition CK06-06</strain>
    </source>
</reference>
<evidence type="ECO:0000313" key="1">
    <source>
        <dbReference type="EMBL" id="GAG94266.1"/>
    </source>
</evidence>
<sequence>MYDYDGLRALTVAWFLKSFLFEAMRIMVGYDITIVITSDHGSIMVENGTPIEAGKDVSVNLRYKHGTTIRCNMKDALFIKEPLKYKLPSENVHKKYAIAKENYFFVYPTHIHQYEKRYKGTFQHGGISLEEIILPVAILSPHKK</sequence>
<proteinExistence type="predicted"/>
<protein>
    <recommendedName>
        <fullName evidence="2">PglZ domain-containing protein</fullName>
    </recommendedName>
</protein>
<comment type="caution">
    <text evidence="1">The sequence shown here is derived from an EMBL/GenBank/DDBJ whole genome shotgun (WGS) entry which is preliminary data.</text>
</comment>
<organism evidence="1">
    <name type="scientific">marine sediment metagenome</name>
    <dbReference type="NCBI Taxonomy" id="412755"/>
    <lineage>
        <taxon>unclassified sequences</taxon>
        <taxon>metagenomes</taxon>
        <taxon>ecological metagenomes</taxon>
    </lineage>
</organism>
<name>X1DCV9_9ZZZZ</name>
<dbReference type="Pfam" id="PF08665">
    <property type="entry name" value="PglZ"/>
    <property type="match status" value="1"/>
</dbReference>
<dbReference type="SUPFAM" id="SSF53649">
    <property type="entry name" value="Alkaline phosphatase-like"/>
    <property type="match status" value="1"/>
</dbReference>
<dbReference type="AlphaFoldDB" id="X1DCV9"/>
<gene>
    <name evidence="1" type="ORF">S01H4_36681</name>
</gene>
<dbReference type="InterPro" id="IPR017850">
    <property type="entry name" value="Alkaline_phosphatase_core_sf"/>
</dbReference>
<evidence type="ECO:0008006" key="2">
    <source>
        <dbReference type="Google" id="ProtNLM"/>
    </source>
</evidence>
<accession>X1DCV9</accession>